<evidence type="ECO:0000313" key="14">
    <source>
        <dbReference type="Proteomes" id="UP001642409"/>
    </source>
</evidence>
<dbReference type="Pfam" id="PF10243">
    <property type="entry name" value="MIP-T3"/>
    <property type="match status" value="1"/>
</dbReference>
<dbReference type="PANTHER" id="PTHR31363">
    <property type="entry name" value="TRAF3-INTERACTING PROTEIN 1"/>
    <property type="match status" value="1"/>
</dbReference>
<dbReference type="GO" id="GO:0070507">
    <property type="term" value="P:regulation of microtubule cytoskeleton organization"/>
    <property type="evidence" value="ECO:0007669"/>
    <property type="project" value="TreeGrafter"/>
</dbReference>
<dbReference type="GO" id="GO:0008017">
    <property type="term" value="F:microtubule binding"/>
    <property type="evidence" value="ECO:0007669"/>
    <property type="project" value="InterPro"/>
</dbReference>
<keyword evidence="6" id="KW-0206">Cytoskeleton</keyword>
<reference evidence="12" key="1">
    <citation type="submission" date="2023-06" db="EMBL/GenBank/DDBJ databases">
        <authorList>
            <person name="Kurt Z."/>
        </authorList>
    </citation>
    <scope>NUCLEOTIDE SEQUENCE</scope>
</reference>
<organism evidence="12">
    <name type="scientific">Hexamita inflata</name>
    <dbReference type="NCBI Taxonomy" id="28002"/>
    <lineage>
        <taxon>Eukaryota</taxon>
        <taxon>Metamonada</taxon>
        <taxon>Diplomonadida</taxon>
        <taxon>Hexamitidae</taxon>
        <taxon>Hexamitinae</taxon>
        <taxon>Hexamita</taxon>
    </lineage>
</organism>
<dbReference type="GO" id="GO:0042073">
    <property type="term" value="P:intraciliary transport"/>
    <property type="evidence" value="ECO:0007669"/>
    <property type="project" value="TreeGrafter"/>
</dbReference>
<keyword evidence="14" id="KW-1185">Reference proteome</keyword>
<evidence type="ECO:0000256" key="9">
    <source>
        <dbReference type="SAM" id="Coils"/>
    </source>
</evidence>
<dbReference type="EMBL" id="CAXDID020000003">
    <property type="protein sequence ID" value="CAL5971980.1"/>
    <property type="molecule type" value="Genomic_DNA"/>
</dbReference>
<dbReference type="EMBL" id="CATOUU010000380">
    <property type="protein sequence ID" value="CAI9927120.1"/>
    <property type="molecule type" value="Genomic_DNA"/>
</dbReference>
<dbReference type="GO" id="GO:0030992">
    <property type="term" value="C:intraciliary transport particle B"/>
    <property type="evidence" value="ECO:0007669"/>
    <property type="project" value="TreeGrafter"/>
</dbReference>
<feature type="coiled-coil region" evidence="9">
    <location>
        <begin position="196"/>
        <end position="237"/>
    </location>
</feature>
<sequence>MAEAPSQEMIEQAMQAIAALASVPSVTEKALSRPPVRVLQEIFAEISSATGFPDPAVIVRDEFPKEQKQERIDYIQNIIQSTADFLSIQIPCEAKNITAGKEVPQTLYFLIKLCEAGRLKKAQENQPAGQVETETVQMEEPQPEPEIQEQVYEPQVEEVIKPPQGLFEAEPEPQIKEMKPVFTEEPKQQKPVVDERQQALLQQQKEEEDVRQYEEIKKRQEQAEKELQMKTQQAMQQVSNMASNKPTFNAPPMSAARKREVTQVPSQEAQYKVQIVREEESEDKEDAVNATIAEQLGLDGDARMAGLFDAPVVQGDAQGAFMKDIQQTAQSFNQGIPQSSQEKRQFVQQKLSNQANSKLILAVQEAVRQVIPFSKATSFLEEHLVRMRQELMIATDDVANQEQLRTKSVNLENKNRSVLDAKLRSVQEQIVGVKAALSELAGQVVV</sequence>
<evidence type="ECO:0000256" key="7">
    <source>
        <dbReference type="ARBA" id="ARBA00023273"/>
    </source>
</evidence>
<evidence type="ECO:0000256" key="10">
    <source>
        <dbReference type="SAM" id="MobiDB-lite"/>
    </source>
</evidence>
<comment type="subcellular location">
    <subcellularLocation>
        <location evidence="2">Cytoplasm</location>
        <location evidence="2">Cytoskeleton</location>
        <location evidence="2">Cilium axoneme</location>
    </subcellularLocation>
    <subcellularLocation>
        <location evidence="1">Cytoplasm</location>
        <location evidence="1">Cytoskeleton</location>
        <location evidence="1">Cilium basal body</location>
    </subcellularLocation>
</comment>
<keyword evidence="7" id="KW-0966">Cell projection</keyword>
<evidence type="ECO:0000313" key="12">
    <source>
        <dbReference type="EMBL" id="CAI9927120.1"/>
    </source>
</evidence>
<evidence type="ECO:0000256" key="6">
    <source>
        <dbReference type="ARBA" id="ARBA00023212"/>
    </source>
</evidence>
<dbReference type="GO" id="GO:0005930">
    <property type="term" value="C:axoneme"/>
    <property type="evidence" value="ECO:0007669"/>
    <property type="project" value="UniProtKB-SubCell"/>
</dbReference>
<protein>
    <submittedName>
        <fullName evidence="12">Microtubule-binding protein MIP-T3</fullName>
    </submittedName>
    <submittedName>
        <fullName evidence="13">Microtubule-binding_protein MIP-T3</fullName>
    </submittedName>
</protein>
<comment type="similarity">
    <text evidence="8">Belongs to the TRAF3IP1 family.</text>
</comment>
<evidence type="ECO:0000256" key="8">
    <source>
        <dbReference type="ARBA" id="ARBA00043971"/>
    </source>
</evidence>
<dbReference type="GO" id="GO:0036064">
    <property type="term" value="C:ciliary basal body"/>
    <property type="evidence" value="ECO:0007669"/>
    <property type="project" value="TreeGrafter"/>
</dbReference>
<dbReference type="Proteomes" id="UP001642409">
    <property type="component" value="Unassembled WGS sequence"/>
</dbReference>
<evidence type="ECO:0000256" key="4">
    <source>
        <dbReference type="ARBA" id="ARBA00022794"/>
    </source>
</evidence>
<dbReference type="PANTHER" id="PTHR31363:SF0">
    <property type="entry name" value="TRAF3-INTERACTING PROTEIN 1"/>
    <property type="match status" value="1"/>
</dbReference>
<dbReference type="InterPro" id="IPR040468">
    <property type="entry name" value="TRAF3IP1_N"/>
</dbReference>
<feature type="region of interest" description="Disordered" evidence="10">
    <location>
        <begin position="125"/>
        <end position="147"/>
    </location>
</feature>
<dbReference type="Gene3D" id="1.10.418.50">
    <property type="entry name" value="Microtubule-binding protein MIP-T3"/>
    <property type="match status" value="1"/>
</dbReference>
<name>A0AA86NXV9_9EUKA</name>
<comment type="caution">
    <text evidence="12">The sequence shown here is derived from an EMBL/GenBank/DDBJ whole genome shotgun (WGS) entry which is preliminary data.</text>
</comment>
<accession>A0AA86NXV9</accession>
<feature type="domain" description="TRAF3-interacting protein 1 N-terminal" evidence="11">
    <location>
        <begin position="10"/>
        <end position="115"/>
    </location>
</feature>
<keyword evidence="5 9" id="KW-0175">Coiled coil</keyword>
<keyword evidence="3" id="KW-0963">Cytoplasm</keyword>
<evidence type="ECO:0000313" key="13">
    <source>
        <dbReference type="EMBL" id="CAL5971980.1"/>
    </source>
</evidence>
<evidence type="ECO:0000256" key="3">
    <source>
        <dbReference type="ARBA" id="ARBA00022490"/>
    </source>
</evidence>
<proteinExistence type="inferred from homology"/>
<gene>
    <name evidence="12" type="ORF">HINF_LOCUS14765</name>
    <name evidence="13" type="ORF">HINF_LOCUS1676</name>
</gene>
<dbReference type="InterPro" id="IPR018799">
    <property type="entry name" value="TRAF3IP1"/>
</dbReference>
<evidence type="ECO:0000256" key="5">
    <source>
        <dbReference type="ARBA" id="ARBA00023054"/>
    </source>
</evidence>
<feature type="compositionally biased region" description="Low complexity" evidence="10">
    <location>
        <begin position="130"/>
        <end position="140"/>
    </location>
</feature>
<dbReference type="AlphaFoldDB" id="A0AA86NXV9"/>
<dbReference type="GO" id="GO:0060271">
    <property type="term" value="P:cilium assembly"/>
    <property type="evidence" value="ECO:0007669"/>
    <property type="project" value="TreeGrafter"/>
</dbReference>
<evidence type="ECO:0000256" key="1">
    <source>
        <dbReference type="ARBA" id="ARBA00004120"/>
    </source>
</evidence>
<evidence type="ECO:0000256" key="2">
    <source>
        <dbReference type="ARBA" id="ARBA00004430"/>
    </source>
</evidence>
<dbReference type="InterPro" id="IPR042576">
    <property type="entry name" value="TRAF3IP1_N_sf"/>
</dbReference>
<keyword evidence="4" id="KW-0970">Cilium biogenesis/degradation</keyword>
<reference evidence="13 14" key="2">
    <citation type="submission" date="2024-07" db="EMBL/GenBank/DDBJ databases">
        <authorList>
            <person name="Akdeniz Z."/>
        </authorList>
    </citation>
    <scope>NUCLEOTIDE SEQUENCE [LARGE SCALE GENOMIC DNA]</scope>
</reference>
<evidence type="ECO:0000259" key="11">
    <source>
        <dbReference type="Pfam" id="PF10243"/>
    </source>
</evidence>